<dbReference type="Proteomes" id="UP000022910">
    <property type="component" value="Unassembled WGS sequence"/>
</dbReference>
<evidence type="ECO:0000313" key="2">
    <source>
        <dbReference type="Proteomes" id="UP000022910"/>
    </source>
</evidence>
<sequence length="168" mass="19268">MGKIIDYRLIDNHLNHHNLADIQESTKKHMINWPVSSKFFSLNSCNDSTCDQHSKDVSWKMKTSTNTLPTLDVLNRNFPDLIKDNINCMLCHNNSETNDHDLWKCPSLLPHIRSAFQELAILAQDILHKDADKLNLCITDTIKYSNVFCWSLNDIRAITDNVTAILCA</sequence>
<accession>A0A015JQC9</accession>
<evidence type="ECO:0000313" key="1">
    <source>
        <dbReference type="EMBL" id="EXX71702.1"/>
    </source>
</evidence>
<dbReference type="AlphaFoldDB" id="A0A015JQC9"/>
<protein>
    <recommendedName>
        <fullName evidence="3">Reverse transcriptase zinc-binding domain-containing protein</fullName>
    </recommendedName>
</protein>
<organism evidence="1 2">
    <name type="scientific">Rhizophagus irregularis (strain DAOM 197198w)</name>
    <name type="common">Glomus intraradices</name>
    <dbReference type="NCBI Taxonomy" id="1432141"/>
    <lineage>
        <taxon>Eukaryota</taxon>
        <taxon>Fungi</taxon>
        <taxon>Fungi incertae sedis</taxon>
        <taxon>Mucoromycota</taxon>
        <taxon>Glomeromycotina</taxon>
        <taxon>Glomeromycetes</taxon>
        <taxon>Glomerales</taxon>
        <taxon>Glomeraceae</taxon>
        <taxon>Rhizophagus</taxon>
    </lineage>
</organism>
<comment type="caution">
    <text evidence="1">The sequence shown here is derived from an EMBL/GenBank/DDBJ whole genome shotgun (WGS) entry which is preliminary data.</text>
</comment>
<keyword evidence="2" id="KW-1185">Reference proteome</keyword>
<dbReference type="EMBL" id="JEMT01015979">
    <property type="protein sequence ID" value="EXX71702.1"/>
    <property type="molecule type" value="Genomic_DNA"/>
</dbReference>
<gene>
    <name evidence="1" type="ORF">RirG_076130</name>
</gene>
<name>A0A015JQC9_RHIIW</name>
<dbReference type="OrthoDB" id="10267219at2759"/>
<proteinExistence type="predicted"/>
<dbReference type="HOGENOM" id="CLU_102651_0_0_1"/>
<reference evidence="1 2" key="1">
    <citation type="submission" date="2014-02" db="EMBL/GenBank/DDBJ databases">
        <title>Single nucleus genome sequencing reveals high similarity among nuclei of an endomycorrhizal fungus.</title>
        <authorList>
            <person name="Lin K."/>
            <person name="Geurts R."/>
            <person name="Zhang Z."/>
            <person name="Limpens E."/>
            <person name="Saunders D.G."/>
            <person name="Mu D."/>
            <person name="Pang E."/>
            <person name="Cao H."/>
            <person name="Cha H."/>
            <person name="Lin T."/>
            <person name="Zhou Q."/>
            <person name="Shang Y."/>
            <person name="Li Y."/>
            <person name="Ivanov S."/>
            <person name="Sharma T."/>
            <person name="Velzen R.V."/>
            <person name="Ruijter N.D."/>
            <person name="Aanen D.K."/>
            <person name="Win J."/>
            <person name="Kamoun S."/>
            <person name="Bisseling T."/>
            <person name="Huang S."/>
        </authorList>
    </citation>
    <scope>NUCLEOTIDE SEQUENCE [LARGE SCALE GENOMIC DNA]</scope>
    <source>
        <strain evidence="2">DAOM197198w</strain>
    </source>
</reference>
<evidence type="ECO:0008006" key="3">
    <source>
        <dbReference type="Google" id="ProtNLM"/>
    </source>
</evidence>